<reference evidence="2 3" key="1">
    <citation type="submission" date="2020-04" db="EMBL/GenBank/DDBJ databases">
        <title>A Flavivirga sp. nov.</title>
        <authorList>
            <person name="Sun X."/>
        </authorList>
    </citation>
    <scope>NUCLEOTIDE SEQUENCE [LARGE SCALE GENOMIC DNA]</scope>
    <source>
        <strain evidence="2 3">Y03</strain>
    </source>
</reference>
<organism evidence="2 3">
    <name type="scientific">Flavivirga algicola</name>
    <dbReference type="NCBI Taxonomy" id="2729136"/>
    <lineage>
        <taxon>Bacteria</taxon>
        <taxon>Pseudomonadati</taxon>
        <taxon>Bacteroidota</taxon>
        <taxon>Flavobacteriia</taxon>
        <taxon>Flavobacteriales</taxon>
        <taxon>Flavobacteriaceae</taxon>
        <taxon>Flavivirga</taxon>
    </lineage>
</organism>
<feature type="signal peptide" evidence="1">
    <location>
        <begin position="1"/>
        <end position="20"/>
    </location>
</feature>
<proteinExistence type="predicted"/>
<feature type="chain" id="PRO_5046246577" description="Outer membrane protein beta-barrel domain-containing protein" evidence="1">
    <location>
        <begin position="21"/>
        <end position="428"/>
    </location>
</feature>
<gene>
    <name evidence="2" type="ORF">HHX25_19000</name>
</gene>
<accession>A0ABX1S309</accession>
<sequence>MRQKLLFTFILMLCSVSLFAQEVSSGQNKKRLDFAKMYFELGSNFSPSFTGKKLVNNEIVSFENSASSTQYLNWGAFHFWGHAEFYVTFPVNQLNLKKNNETDFTLTNYVVTGARFLPWAFREKKIRPYVGVSWGAIDFQQRIKPEENQPILSKEFLLVPETGLMYGYKSFMIRLGLSYNYDNKWNYPLSRTIFSEIETPKFNFQLGLNYSFESSKNEKPEDKKLWNSYPRTSSIGYNATKFGDFFIAIGPSLSFSLSSSEYNKTKFPYLKGKLTSTNYYDIAVGYQFNKLGLFTALSFRNPKFETEGYSAKQTIKKTSFAFEINKFITDYTGFAPYIGLNLAYDKLKYSENVDNATKGLTFNNFEPGITFGWDIVPGKTSEALILRTNLRWYPYSSFKLDKKSFNFSQLEYNLIQVVFYPERLKRKK</sequence>
<keyword evidence="1" id="KW-0732">Signal</keyword>
<keyword evidence="3" id="KW-1185">Reference proteome</keyword>
<dbReference type="EMBL" id="JABBHF010000014">
    <property type="protein sequence ID" value="NMH89603.1"/>
    <property type="molecule type" value="Genomic_DNA"/>
</dbReference>
<dbReference type="RefSeq" id="WP_169676734.1">
    <property type="nucleotide sequence ID" value="NZ_JABBHF010000014.1"/>
</dbReference>
<dbReference type="InterPro" id="IPR011250">
    <property type="entry name" value="OMP/PagP_B-barrel"/>
</dbReference>
<evidence type="ECO:0000256" key="1">
    <source>
        <dbReference type="SAM" id="SignalP"/>
    </source>
</evidence>
<name>A0ABX1S309_9FLAO</name>
<evidence type="ECO:0000313" key="2">
    <source>
        <dbReference type="EMBL" id="NMH89603.1"/>
    </source>
</evidence>
<evidence type="ECO:0008006" key="4">
    <source>
        <dbReference type="Google" id="ProtNLM"/>
    </source>
</evidence>
<dbReference type="SUPFAM" id="SSF56925">
    <property type="entry name" value="OMPA-like"/>
    <property type="match status" value="1"/>
</dbReference>
<evidence type="ECO:0000313" key="3">
    <source>
        <dbReference type="Proteomes" id="UP000746690"/>
    </source>
</evidence>
<protein>
    <recommendedName>
        <fullName evidence="4">Outer membrane protein beta-barrel domain-containing protein</fullName>
    </recommendedName>
</protein>
<comment type="caution">
    <text evidence="2">The sequence shown here is derived from an EMBL/GenBank/DDBJ whole genome shotgun (WGS) entry which is preliminary data.</text>
</comment>
<dbReference type="Proteomes" id="UP000746690">
    <property type="component" value="Unassembled WGS sequence"/>
</dbReference>